<comment type="caution">
    <text evidence="1">The sequence shown here is derived from an EMBL/GenBank/DDBJ whole genome shotgun (WGS) entry which is preliminary data.</text>
</comment>
<reference evidence="1 2" key="1">
    <citation type="journal article" date="2024" name="Int. J. Mol. Sci.">
        <title>Exploration of Alicyclobacillus spp. Genome in Search of Antibiotic Resistance.</title>
        <authorList>
            <person name="Bucka-Kolendo J."/>
            <person name="Kiousi D.E."/>
            <person name="Dekowska A."/>
            <person name="Mikolajczuk-Szczyrba A."/>
            <person name="Karadedos D.M."/>
            <person name="Michael P."/>
            <person name="Galanis A."/>
            <person name="Sokolowska B."/>
        </authorList>
    </citation>
    <scope>NUCLEOTIDE SEQUENCE [LARGE SCALE GENOMIC DNA]</scope>
    <source>
        <strain evidence="1 2">KKP 3000</strain>
    </source>
</reference>
<dbReference type="Proteomes" id="UP001579974">
    <property type="component" value="Unassembled WGS sequence"/>
</dbReference>
<organism evidence="1 2">
    <name type="scientific">Alicyclobacillus fastidiosus</name>
    <dbReference type="NCBI Taxonomy" id="392011"/>
    <lineage>
        <taxon>Bacteria</taxon>
        <taxon>Bacillati</taxon>
        <taxon>Bacillota</taxon>
        <taxon>Bacilli</taxon>
        <taxon>Bacillales</taxon>
        <taxon>Alicyclobacillaceae</taxon>
        <taxon>Alicyclobacillus</taxon>
    </lineage>
</organism>
<name>A0ABV5AH94_9BACL</name>
<protein>
    <submittedName>
        <fullName evidence="1">Uncharacterized protein</fullName>
    </submittedName>
</protein>
<sequence>MSRGDKKTQFGPCVPIWIKETVVSMGKHRNLPMGDMARALVMEAQRHVNVIDQLSVFFWRSLRRGDTIWPGHDHRADIRTLIDFPYDKCERLKFRLTPDDRHLVDDLLMALACPVDHMMAALLIISVQDRRVVRAVAPHFTPCSRYSIERRVPKWHGSSARY</sequence>
<dbReference type="RefSeq" id="WP_275473150.1">
    <property type="nucleotide sequence ID" value="NZ_CP162940.1"/>
</dbReference>
<keyword evidence="2" id="KW-1185">Reference proteome</keyword>
<evidence type="ECO:0000313" key="2">
    <source>
        <dbReference type="Proteomes" id="UP001579974"/>
    </source>
</evidence>
<accession>A0ABV5AH94</accession>
<gene>
    <name evidence="1" type="ORF">KKP3000_000421</name>
</gene>
<dbReference type="EMBL" id="JBDXSU010000012">
    <property type="protein sequence ID" value="MFB5191645.1"/>
    <property type="molecule type" value="Genomic_DNA"/>
</dbReference>
<evidence type="ECO:0000313" key="1">
    <source>
        <dbReference type="EMBL" id="MFB5191645.1"/>
    </source>
</evidence>
<proteinExistence type="predicted"/>